<accession>A0ABX7F089</accession>
<name>A0ABX7F089_9HYPH</name>
<keyword evidence="1" id="KW-1133">Transmembrane helix</keyword>
<sequence length="151" mass="17023">MAEAVRRRHVSSLIGRYAVFLAAFLAGCIVTVATAFVYLLVYMSQGPLREFRSYLGYNVIDSGTAWQWTFNIMLWALPAIPLCRLILGAMSGVRPAWWRMGVGYMALGLVIYGFGQLAYATNIDRVLLRVTGLIVILTAGYWFTCRWMVRP</sequence>
<keyword evidence="1" id="KW-0812">Transmembrane</keyword>
<dbReference type="PROSITE" id="PS51257">
    <property type="entry name" value="PROKAR_LIPOPROTEIN"/>
    <property type="match status" value="1"/>
</dbReference>
<keyword evidence="3" id="KW-1185">Reference proteome</keyword>
<evidence type="ECO:0000256" key="1">
    <source>
        <dbReference type="SAM" id="Phobius"/>
    </source>
</evidence>
<dbReference type="EMBL" id="CP032405">
    <property type="protein sequence ID" value="QRF52938.1"/>
    <property type="molecule type" value="Genomic_DNA"/>
</dbReference>
<dbReference type="RefSeq" id="WP_203015801.1">
    <property type="nucleotide sequence ID" value="NZ_CP032405.1"/>
</dbReference>
<reference evidence="2 3" key="1">
    <citation type="submission" date="2018-09" db="EMBL/GenBank/DDBJ databases">
        <title>Rhizobium sp. MAE2-X.</title>
        <authorList>
            <person name="Lee Y."/>
            <person name="Jeon C.O."/>
        </authorList>
    </citation>
    <scope>NUCLEOTIDE SEQUENCE [LARGE SCALE GENOMIC DNA]</scope>
    <source>
        <strain evidence="2 3">MAE2-X</strain>
    </source>
</reference>
<proteinExistence type="predicted"/>
<evidence type="ECO:0000313" key="2">
    <source>
        <dbReference type="EMBL" id="QRF52938.1"/>
    </source>
</evidence>
<feature type="transmembrane region" description="Helical" evidence="1">
    <location>
        <begin position="126"/>
        <end position="144"/>
    </location>
</feature>
<organism evidence="2 3">
    <name type="scientific">Rhizobium rosettiformans</name>
    <dbReference type="NCBI Taxonomy" id="1368430"/>
    <lineage>
        <taxon>Bacteria</taxon>
        <taxon>Pseudomonadati</taxon>
        <taxon>Pseudomonadota</taxon>
        <taxon>Alphaproteobacteria</taxon>
        <taxon>Hyphomicrobiales</taxon>
        <taxon>Rhizobiaceae</taxon>
        <taxon>Rhizobium/Agrobacterium group</taxon>
        <taxon>Rhizobium</taxon>
    </lineage>
</organism>
<keyword evidence="1" id="KW-0472">Membrane</keyword>
<feature type="transmembrane region" description="Helical" evidence="1">
    <location>
        <begin position="20"/>
        <end position="45"/>
    </location>
</feature>
<feature type="transmembrane region" description="Helical" evidence="1">
    <location>
        <begin position="96"/>
        <end position="114"/>
    </location>
</feature>
<protein>
    <submittedName>
        <fullName evidence="2">Uncharacterized protein</fullName>
    </submittedName>
</protein>
<dbReference type="Proteomes" id="UP000596351">
    <property type="component" value="Chromosome"/>
</dbReference>
<evidence type="ECO:0000313" key="3">
    <source>
        <dbReference type="Proteomes" id="UP000596351"/>
    </source>
</evidence>
<gene>
    <name evidence="2" type="ORF">D4A92_16585</name>
</gene>
<feature type="transmembrane region" description="Helical" evidence="1">
    <location>
        <begin position="65"/>
        <end position="87"/>
    </location>
</feature>